<feature type="signal peptide" evidence="5">
    <location>
        <begin position="1"/>
        <end position="26"/>
    </location>
</feature>
<comment type="similarity">
    <text evidence="1">Belongs to the peptidase C40 family.</text>
</comment>
<protein>
    <submittedName>
        <fullName evidence="8">Gamma-D-glutamyl-L-lysine endopeptidase</fullName>
        <ecNumber evidence="8">3.4.-.-</ecNumber>
    </submittedName>
</protein>
<dbReference type="PANTHER" id="PTHR47053:SF1">
    <property type="entry name" value="MUREIN DD-ENDOPEPTIDASE MEPH-RELATED"/>
    <property type="match status" value="1"/>
</dbReference>
<evidence type="ECO:0000256" key="4">
    <source>
        <dbReference type="ARBA" id="ARBA00022807"/>
    </source>
</evidence>
<keyword evidence="4" id="KW-0788">Thiol protease</keyword>
<feature type="domain" description="NlpC/P60" evidence="7">
    <location>
        <begin position="122"/>
        <end position="247"/>
    </location>
</feature>
<dbReference type="AlphaFoldDB" id="A0A0P8W459"/>
<keyword evidence="2" id="KW-0645">Protease</keyword>
<dbReference type="RefSeq" id="WP_054877135.1">
    <property type="nucleotide sequence ID" value="NZ_LKET01000068.1"/>
</dbReference>
<dbReference type="InterPro" id="IPR003646">
    <property type="entry name" value="SH3-like_bac-type"/>
</dbReference>
<dbReference type="OrthoDB" id="9808890at2"/>
<evidence type="ECO:0000313" key="8">
    <source>
        <dbReference type="EMBL" id="KPU42426.1"/>
    </source>
</evidence>
<dbReference type="GO" id="GO:0008234">
    <property type="term" value="F:cysteine-type peptidase activity"/>
    <property type="evidence" value="ECO:0007669"/>
    <property type="project" value="UniProtKB-KW"/>
</dbReference>
<evidence type="ECO:0000259" key="6">
    <source>
        <dbReference type="PROSITE" id="PS51781"/>
    </source>
</evidence>
<dbReference type="GO" id="GO:0006508">
    <property type="term" value="P:proteolysis"/>
    <property type="evidence" value="ECO:0007669"/>
    <property type="project" value="UniProtKB-KW"/>
</dbReference>
<evidence type="ECO:0000259" key="7">
    <source>
        <dbReference type="PROSITE" id="PS51935"/>
    </source>
</evidence>
<reference evidence="8 9" key="1">
    <citation type="submission" date="2015-09" db="EMBL/GenBank/DDBJ databases">
        <title>Genome sequence of Oxobacter pfennigii DSM 3222.</title>
        <authorList>
            <person name="Poehlein A."/>
            <person name="Bengelsdorf F.R."/>
            <person name="Schiel-Bengelsdorf B."/>
            <person name="Duerre P."/>
            <person name="Daniel R."/>
        </authorList>
    </citation>
    <scope>NUCLEOTIDE SEQUENCE [LARGE SCALE GENOMIC DNA]</scope>
    <source>
        <strain evidence="8 9">DSM 3222</strain>
    </source>
</reference>
<dbReference type="SMART" id="SM00287">
    <property type="entry name" value="SH3b"/>
    <property type="match status" value="1"/>
</dbReference>
<accession>A0A0P8W459</accession>
<proteinExistence type="inferred from homology"/>
<dbReference type="Gene3D" id="3.90.1720.10">
    <property type="entry name" value="endopeptidase domain like (from Nostoc punctiforme)"/>
    <property type="match status" value="1"/>
</dbReference>
<dbReference type="Gene3D" id="2.30.30.40">
    <property type="entry name" value="SH3 Domains"/>
    <property type="match status" value="1"/>
</dbReference>
<dbReference type="Pfam" id="PF00877">
    <property type="entry name" value="NLPC_P60"/>
    <property type="match status" value="1"/>
</dbReference>
<dbReference type="PANTHER" id="PTHR47053">
    <property type="entry name" value="MUREIN DD-ENDOPEPTIDASE MEPH-RELATED"/>
    <property type="match status" value="1"/>
</dbReference>
<keyword evidence="3 8" id="KW-0378">Hydrolase</keyword>
<sequence length="248" mass="26981">MKRLKFAVFVSTMLVMFAFLSATAYAQSTTGTVNCTGYLNLRQSPGTDYPVIGKLYPGTKLTIEETSGNWHKVTFDGITGWVAGEYVLLDTIPSIDLSSRGSDAIIAPEVPAAAVTPAAETVTKAQQIIGTAEKYLGIKYVYGGSSERGFDCSGFTQFVFKNNGISLNRTASTQAYQGTIIERSQLQMGDLVFFDTNGGHNNITHVGIYIGDSTFIHAASGYGGKVRYSSLSEDYYNRNYMTARRIIN</sequence>
<gene>
    <name evidence="8" type="primary">ykfC</name>
    <name evidence="8" type="ORF">OXPF_42110</name>
</gene>
<evidence type="ECO:0000313" key="9">
    <source>
        <dbReference type="Proteomes" id="UP000050326"/>
    </source>
</evidence>
<dbReference type="SUPFAM" id="SSF54001">
    <property type="entry name" value="Cysteine proteinases"/>
    <property type="match status" value="1"/>
</dbReference>
<dbReference type="Pfam" id="PF08239">
    <property type="entry name" value="SH3_3"/>
    <property type="match status" value="1"/>
</dbReference>
<dbReference type="STRING" id="36849.OXPF_42110"/>
<dbReference type="PROSITE" id="PS51781">
    <property type="entry name" value="SH3B"/>
    <property type="match status" value="1"/>
</dbReference>
<evidence type="ECO:0000256" key="5">
    <source>
        <dbReference type="SAM" id="SignalP"/>
    </source>
</evidence>
<dbReference type="Proteomes" id="UP000050326">
    <property type="component" value="Unassembled WGS sequence"/>
</dbReference>
<feature type="domain" description="SH3b" evidence="6">
    <location>
        <begin position="28"/>
        <end position="91"/>
    </location>
</feature>
<keyword evidence="9" id="KW-1185">Reference proteome</keyword>
<dbReference type="InterPro" id="IPR000064">
    <property type="entry name" value="NLP_P60_dom"/>
</dbReference>
<dbReference type="InterPro" id="IPR038765">
    <property type="entry name" value="Papain-like_cys_pep_sf"/>
</dbReference>
<dbReference type="EC" id="3.4.-.-" evidence="8"/>
<comment type="caution">
    <text evidence="8">The sequence shown here is derived from an EMBL/GenBank/DDBJ whole genome shotgun (WGS) entry which is preliminary data.</text>
</comment>
<dbReference type="PROSITE" id="PS51935">
    <property type="entry name" value="NLPC_P60"/>
    <property type="match status" value="1"/>
</dbReference>
<evidence type="ECO:0000256" key="2">
    <source>
        <dbReference type="ARBA" id="ARBA00022670"/>
    </source>
</evidence>
<evidence type="ECO:0000256" key="1">
    <source>
        <dbReference type="ARBA" id="ARBA00007074"/>
    </source>
</evidence>
<organism evidence="8 9">
    <name type="scientific">Oxobacter pfennigii</name>
    <dbReference type="NCBI Taxonomy" id="36849"/>
    <lineage>
        <taxon>Bacteria</taxon>
        <taxon>Bacillati</taxon>
        <taxon>Bacillota</taxon>
        <taxon>Clostridia</taxon>
        <taxon>Eubacteriales</taxon>
        <taxon>Clostridiaceae</taxon>
        <taxon>Oxobacter</taxon>
    </lineage>
</organism>
<feature type="chain" id="PRO_5006153187" evidence="5">
    <location>
        <begin position="27"/>
        <end position="248"/>
    </location>
</feature>
<keyword evidence="5" id="KW-0732">Signal</keyword>
<dbReference type="InterPro" id="IPR051202">
    <property type="entry name" value="Peptidase_C40"/>
</dbReference>
<evidence type="ECO:0000256" key="3">
    <source>
        <dbReference type="ARBA" id="ARBA00022801"/>
    </source>
</evidence>
<name>A0A0P8W459_9CLOT</name>
<dbReference type="EMBL" id="LKET01000068">
    <property type="protein sequence ID" value="KPU42426.1"/>
    <property type="molecule type" value="Genomic_DNA"/>
</dbReference>